<sequence>MLGSALICAQLAFTTCHLVICFTTFLSTPSPSPPDGRPVPLPATRDSLARFLHVSSLNLSNFNAFRTDLFIIALYKKKGRLSEPLRPTLFDVDVDDDNLSFRQRVAVSPAAARKSKPIYASVVHGHVCMYVHRCAEFLSLVLSVLTSQSSMCVCVCARCVVCMYSLENGE</sequence>
<reference evidence="2" key="2">
    <citation type="submission" date="2022-06" db="UniProtKB">
        <authorList>
            <consortium name="EnsemblMetazoa"/>
        </authorList>
    </citation>
    <scope>IDENTIFICATION</scope>
    <source>
        <strain evidence="2">DF5081</strain>
    </source>
</reference>
<evidence type="ECO:0000313" key="2">
    <source>
        <dbReference type="EnsemblMetazoa" id="CJA38064.1"/>
    </source>
</evidence>
<keyword evidence="1" id="KW-0732">Signal</keyword>
<reference evidence="3" key="1">
    <citation type="submission" date="2010-08" db="EMBL/GenBank/DDBJ databases">
        <authorList>
            <consortium name="Caenorhabditis japonica Sequencing Consortium"/>
            <person name="Wilson R.K."/>
        </authorList>
    </citation>
    <scope>NUCLEOTIDE SEQUENCE [LARGE SCALE GENOMIC DNA]</scope>
    <source>
        <strain evidence="3">DF5081</strain>
    </source>
</reference>
<organism evidence="2 3">
    <name type="scientific">Caenorhabditis japonica</name>
    <dbReference type="NCBI Taxonomy" id="281687"/>
    <lineage>
        <taxon>Eukaryota</taxon>
        <taxon>Metazoa</taxon>
        <taxon>Ecdysozoa</taxon>
        <taxon>Nematoda</taxon>
        <taxon>Chromadorea</taxon>
        <taxon>Rhabditida</taxon>
        <taxon>Rhabditina</taxon>
        <taxon>Rhabditomorpha</taxon>
        <taxon>Rhabditoidea</taxon>
        <taxon>Rhabditidae</taxon>
        <taxon>Peloderinae</taxon>
        <taxon>Caenorhabditis</taxon>
    </lineage>
</organism>
<accession>A0A8R1EJZ3</accession>
<keyword evidence="3" id="KW-1185">Reference proteome</keyword>
<evidence type="ECO:0000313" key="3">
    <source>
        <dbReference type="Proteomes" id="UP000005237"/>
    </source>
</evidence>
<feature type="chain" id="PRO_5035804326" evidence="1">
    <location>
        <begin position="22"/>
        <end position="170"/>
    </location>
</feature>
<protein>
    <submittedName>
        <fullName evidence="2">Uncharacterized protein</fullName>
    </submittedName>
</protein>
<dbReference type="AlphaFoldDB" id="A0A8R1EJZ3"/>
<feature type="signal peptide" evidence="1">
    <location>
        <begin position="1"/>
        <end position="21"/>
    </location>
</feature>
<dbReference type="EnsemblMetazoa" id="CJA38064.1">
    <property type="protein sequence ID" value="CJA38064.1"/>
    <property type="gene ID" value="WBGene00213911"/>
</dbReference>
<dbReference type="Proteomes" id="UP000005237">
    <property type="component" value="Unassembled WGS sequence"/>
</dbReference>
<evidence type="ECO:0000256" key="1">
    <source>
        <dbReference type="SAM" id="SignalP"/>
    </source>
</evidence>
<proteinExistence type="predicted"/>
<name>A0A8R1EJZ3_CAEJA</name>